<dbReference type="AlphaFoldDB" id="A0A7W7VMU5"/>
<comment type="caution">
    <text evidence="1">The sequence shown here is derived from an EMBL/GenBank/DDBJ whole genome shotgun (WGS) entry which is preliminary data.</text>
</comment>
<accession>A0A7W7VMU5</accession>
<evidence type="ECO:0000313" key="2">
    <source>
        <dbReference type="Proteomes" id="UP000552644"/>
    </source>
</evidence>
<proteinExistence type="predicted"/>
<dbReference type="RefSeq" id="WP_184715018.1">
    <property type="nucleotide sequence ID" value="NZ_JACHJP010000002.1"/>
</dbReference>
<evidence type="ECO:0000313" key="1">
    <source>
        <dbReference type="EMBL" id="MBB4916122.1"/>
    </source>
</evidence>
<gene>
    <name evidence="1" type="ORF">FHS44_003207</name>
</gene>
<sequence>MRGEILRFRLPAEKAGGLGARLVHPSTGAVILLMRAGGGDREGVLWLGEDVDVVLTGGSSCGEVTMLARWRSYLEEQAERYSWKEAEEP</sequence>
<protein>
    <submittedName>
        <fullName evidence="1">Uncharacterized protein</fullName>
    </submittedName>
</protein>
<dbReference type="Proteomes" id="UP000552644">
    <property type="component" value="Unassembled WGS sequence"/>
</dbReference>
<reference evidence="1 2" key="1">
    <citation type="submission" date="2020-08" db="EMBL/GenBank/DDBJ databases">
        <title>Genomic Encyclopedia of Type Strains, Phase III (KMG-III): the genomes of soil and plant-associated and newly described type strains.</title>
        <authorList>
            <person name="Whitman W."/>
        </authorList>
    </citation>
    <scope>NUCLEOTIDE SEQUENCE [LARGE SCALE GENOMIC DNA]</scope>
    <source>
        <strain evidence="1 2">CECT 8840</strain>
    </source>
</reference>
<dbReference type="EMBL" id="JACHJP010000002">
    <property type="protein sequence ID" value="MBB4916122.1"/>
    <property type="molecule type" value="Genomic_DNA"/>
</dbReference>
<keyword evidence="2" id="KW-1185">Reference proteome</keyword>
<organism evidence="1 2">
    <name type="scientific">Streptosporangium saharense</name>
    <dbReference type="NCBI Taxonomy" id="1706840"/>
    <lineage>
        <taxon>Bacteria</taxon>
        <taxon>Bacillati</taxon>
        <taxon>Actinomycetota</taxon>
        <taxon>Actinomycetes</taxon>
        <taxon>Streptosporangiales</taxon>
        <taxon>Streptosporangiaceae</taxon>
        <taxon>Streptosporangium</taxon>
    </lineage>
</organism>
<name>A0A7W7VMU5_9ACTN</name>